<feature type="repeat" description="ANK" evidence="3">
    <location>
        <begin position="416"/>
        <end position="439"/>
    </location>
</feature>
<dbReference type="GO" id="GO:0005737">
    <property type="term" value="C:cytoplasm"/>
    <property type="evidence" value="ECO:0007669"/>
    <property type="project" value="TreeGrafter"/>
</dbReference>
<accession>A0A812IXE6</accession>
<dbReference type="PROSITE" id="PS50297">
    <property type="entry name" value="ANK_REP_REGION"/>
    <property type="match status" value="2"/>
</dbReference>
<feature type="non-terminal residue" evidence="5">
    <location>
        <position position="501"/>
    </location>
</feature>
<proteinExistence type="predicted"/>
<comment type="caution">
    <text evidence="5">The sequence shown here is derived from an EMBL/GenBank/DDBJ whole genome shotgun (WGS) entry which is preliminary data.</text>
</comment>
<dbReference type="OrthoDB" id="422371at2759"/>
<organism evidence="5 6">
    <name type="scientific">Symbiodinium necroappetens</name>
    <dbReference type="NCBI Taxonomy" id="1628268"/>
    <lineage>
        <taxon>Eukaryota</taxon>
        <taxon>Sar</taxon>
        <taxon>Alveolata</taxon>
        <taxon>Dinophyceae</taxon>
        <taxon>Suessiales</taxon>
        <taxon>Symbiodiniaceae</taxon>
        <taxon>Symbiodinium</taxon>
    </lineage>
</organism>
<dbReference type="PROSITE" id="PS50088">
    <property type="entry name" value="ANK_REPEAT"/>
    <property type="match status" value="2"/>
</dbReference>
<dbReference type="InterPro" id="IPR002110">
    <property type="entry name" value="Ankyrin_rpt"/>
</dbReference>
<dbReference type="PANTHER" id="PTHR24198:SF188">
    <property type="entry name" value="ANKYRIN REPEAT DOMAIN 55"/>
    <property type="match status" value="1"/>
</dbReference>
<evidence type="ECO:0000256" key="2">
    <source>
        <dbReference type="ARBA" id="ARBA00023043"/>
    </source>
</evidence>
<feature type="repeat" description="ANK" evidence="3">
    <location>
        <begin position="383"/>
        <end position="415"/>
    </location>
</feature>
<evidence type="ECO:0000256" key="1">
    <source>
        <dbReference type="ARBA" id="ARBA00022737"/>
    </source>
</evidence>
<dbReference type="PANTHER" id="PTHR24198">
    <property type="entry name" value="ANKYRIN REPEAT AND PROTEIN KINASE DOMAIN-CONTAINING PROTEIN"/>
    <property type="match status" value="1"/>
</dbReference>
<keyword evidence="1" id="KW-0677">Repeat</keyword>
<evidence type="ECO:0000256" key="3">
    <source>
        <dbReference type="PROSITE-ProRule" id="PRU00023"/>
    </source>
</evidence>
<dbReference type="EMBL" id="CAJNJA010005435">
    <property type="protein sequence ID" value="CAE7190324.1"/>
    <property type="molecule type" value="Genomic_DNA"/>
</dbReference>
<evidence type="ECO:0000313" key="5">
    <source>
        <dbReference type="EMBL" id="CAE7190324.1"/>
    </source>
</evidence>
<dbReference type="Gene3D" id="1.25.40.20">
    <property type="entry name" value="Ankyrin repeat-containing domain"/>
    <property type="match status" value="2"/>
</dbReference>
<gene>
    <name evidence="5" type="primary">Rai14</name>
    <name evidence="5" type="ORF">SNEC2469_LOCUS1099</name>
</gene>
<sequence>MGHGDKGPPEISLERLRSLPDEERAGKLDQEVVESILYTATGENGETGEEVDFESFCVACRLVSQMQELGTFASIADVPGKPPYFEEAAEAEQTPTGEFDFEGVALGINTGAAEPTSIPTGVLDVDAPIRGTEEHHESSRGTSNTFSQRFAGSSAAMEAILSRAQPSDPRLVRLEGELVKCRKEVEAYLGEKTACSPPSSKQMTLDPCTSPTQADFYKAVSDGKPDLVNTLIRSRADPTQLDKFGRTALFVAVLNARTLANGPSLDDSRRYIDILLKSGCRCDWVDKDGFDIRKHLQQLLDSVDKHRCNIPKLFLPLDTAHNGVQTCTKTPQEVVALWRTSKPCDVVRLLHEVLSQPKPEEVLTTLEQLRDFAAGAGLPDPLTGRSSLHVAALYGHQEAVAILLRHRCDPLKTDILGRTALHVAAARGHVECSRTILRHWFQDGGTRALLAKEDLFGDTPLIAAEKNAQHEVASILEDAETPRLWMLCEEEEDRKDGEDAK</sequence>
<keyword evidence="2 3" id="KW-0040">ANK repeat</keyword>
<dbReference type="SUPFAM" id="SSF48403">
    <property type="entry name" value="Ankyrin repeat"/>
    <property type="match status" value="1"/>
</dbReference>
<dbReference type="Pfam" id="PF12796">
    <property type="entry name" value="Ank_2"/>
    <property type="match status" value="1"/>
</dbReference>
<feature type="region of interest" description="Disordered" evidence="4">
    <location>
        <begin position="1"/>
        <end position="26"/>
    </location>
</feature>
<evidence type="ECO:0000256" key="4">
    <source>
        <dbReference type="SAM" id="MobiDB-lite"/>
    </source>
</evidence>
<keyword evidence="6" id="KW-1185">Reference proteome</keyword>
<dbReference type="InterPro" id="IPR036770">
    <property type="entry name" value="Ankyrin_rpt-contain_sf"/>
</dbReference>
<name>A0A812IXE6_9DINO</name>
<dbReference type="Proteomes" id="UP000601435">
    <property type="component" value="Unassembled WGS sequence"/>
</dbReference>
<protein>
    <submittedName>
        <fullName evidence="5">Rai14 protein</fullName>
    </submittedName>
</protein>
<dbReference type="AlphaFoldDB" id="A0A812IXE6"/>
<evidence type="ECO:0000313" key="6">
    <source>
        <dbReference type="Proteomes" id="UP000601435"/>
    </source>
</evidence>
<reference evidence="5" key="1">
    <citation type="submission" date="2021-02" db="EMBL/GenBank/DDBJ databases">
        <authorList>
            <person name="Dougan E. K."/>
            <person name="Rhodes N."/>
            <person name="Thang M."/>
            <person name="Chan C."/>
        </authorList>
    </citation>
    <scope>NUCLEOTIDE SEQUENCE</scope>
</reference>
<dbReference type="SMART" id="SM00248">
    <property type="entry name" value="ANK"/>
    <property type="match status" value="5"/>
</dbReference>